<dbReference type="Pfam" id="PF05915">
    <property type="entry name" value="TMEM_230_134"/>
    <property type="match status" value="1"/>
</dbReference>
<proteinExistence type="inferred from homology"/>
<evidence type="ECO:0000256" key="14">
    <source>
        <dbReference type="ARBA" id="ARBA00023136"/>
    </source>
</evidence>
<organism>
    <name type="scientific">Pediculus humanus subsp. corporis</name>
    <name type="common">Body louse</name>
    <dbReference type="NCBI Taxonomy" id="121224"/>
    <lineage>
        <taxon>Eukaryota</taxon>
        <taxon>Metazoa</taxon>
        <taxon>Ecdysozoa</taxon>
        <taxon>Arthropoda</taxon>
        <taxon>Hexapoda</taxon>
        <taxon>Insecta</taxon>
        <taxon>Pterygota</taxon>
        <taxon>Neoptera</taxon>
        <taxon>Paraneoptera</taxon>
        <taxon>Psocodea</taxon>
        <taxon>Troctomorpha</taxon>
        <taxon>Phthiraptera</taxon>
        <taxon>Anoplura</taxon>
        <taxon>Pediculidae</taxon>
        <taxon>Pediculus</taxon>
    </lineage>
</organism>
<dbReference type="OMA" id="YHVFIAY"/>
<evidence type="ECO:0000313" key="21">
    <source>
        <dbReference type="Proteomes" id="UP000009046"/>
    </source>
</evidence>
<dbReference type="AlphaFoldDB" id="E0VYH1"/>
<dbReference type="STRING" id="121224.E0VYH1"/>
<dbReference type="Proteomes" id="UP000009046">
    <property type="component" value="Unassembled WGS sequence"/>
</dbReference>
<keyword evidence="15" id="KW-0968">Cytoplasmic vesicle</keyword>
<dbReference type="VEuPathDB" id="VectorBase:PHUM514100"/>
<dbReference type="GO" id="GO:0005770">
    <property type="term" value="C:late endosome"/>
    <property type="evidence" value="ECO:0007669"/>
    <property type="project" value="UniProtKB-SubCell"/>
</dbReference>
<evidence type="ECO:0000256" key="16">
    <source>
        <dbReference type="ARBA" id="ARBA00024003"/>
    </source>
</evidence>
<evidence type="ECO:0000256" key="2">
    <source>
        <dbReference type="ARBA" id="ARBA00004172"/>
    </source>
</evidence>
<comment type="subcellular location">
    <subcellularLocation>
        <location evidence="5">Cytoplasmic vesicle</location>
        <location evidence="5">Autophagosome</location>
    </subcellularLocation>
    <subcellularLocation>
        <location evidence="3">Cytoplasmic vesicle</location>
        <location evidence="3">Secretory vesicle</location>
        <location evidence="3">Synaptic vesicle</location>
    </subcellularLocation>
    <subcellularLocation>
        <location evidence="4">Early endosome</location>
    </subcellularLocation>
    <subcellularLocation>
        <location evidence="6">Golgi apparatus</location>
        <location evidence="6">trans-Golgi network</location>
    </subcellularLocation>
    <subcellularLocation>
        <location evidence="7">Late endosome</location>
    </subcellularLocation>
    <subcellularLocation>
        <location evidence="1">Membrane</location>
        <topology evidence="1">Multi-pass membrane protein</topology>
    </subcellularLocation>
    <subcellularLocation>
        <location evidence="2">Recycling endosome</location>
    </subcellularLocation>
</comment>
<evidence type="ECO:0000313" key="19">
    <source>
        <dbReference type="EMBL" id="EEB18427.1"/>
    </source>
</evidence>
<accession>E0VYH1</accession>
<dbReference type="EMBL" id="DS235845">
    <property type="protein sequence ID" value="EEB18427.1"/>
    <property type="molecule type" value="Genomic_DNA"/>
</dbReference>
<evidence type="ECO:0000256" key="15">
    <source>
        <dbReference type="ARBA" id="ARBA00023329"/>
    </source>
</evidence>
<evidence type="ECO:0000256" key="3">
    <source>
        <dbReference type="ARBA" id="ARBA00004234"/>
    </source>
</evidence>
<evidence type="ECO:0000256" key="13">
    <source>
        <dbReference type="ARBA" id="ARBA00023034"/>
    </source>
</evidence>
<dbReference type="PANTHER" id="PTHR15664:SF6">
    <property type="entry name" value="TRANSMEMBRANE PROTEIN 230"/>
    <property type="match status" value="1"/>
</dbReference>
<evidence type="ECO:0000256" key="17">
    <source>
        <dbReference type="ARBA" id="ARBA00024088"/>
    </source>
</evidence>
<dbReference type="HOGENOM" id="CLU_126638_1_0_1"/>
<keyword evidence="21" id="KW-1185">Reference proteome</keyword>
<keyword evidence="12" id="KW-0770">Synapse</keyword>
<dbReference type="EnsemblMetazoa" id="PHUM514100-RA">
    <property type="protein sequence ID" value="PHUM514100-PA"/>
    <property type="gene ID" value="PHUM514100"/>
</dbReference>
<dbReference type="GeneID" id="8233149"/>
<evidence type="ECO:0000256" key="10">
    <source>
        <dbReference type="ARBA" id="ARBA00022753"/>
    </source>
</evidence>
<keyword evidence="11 18" id="KW-1133">Transmembrane helix</keyword>
<dbReference type="GO" id="GO:0005776">
    <property type="term" value="C:autophagosome"/>
    <property type="evidence" value="ECO:0007669"/>
    <property type="project" value="UniProtKB-SubCell"/>
</dbReference>
<evidence type="ECO:0000256" key="8">
    <source>
        <dbReference type="ARBA" id="ARBA00007743"/>
    </source>
</evidence>
<dbReference type="GO" id="GO:0005794">
    <property type="term" value="C:Golgi apparatus"/>
    <property type="evidence" value="ECO:0007669"/>
    <property type="project" value="UniProtKB-SubCell"/>
</dbReference>
<dbReference type="CTD" id="8233149"/>
<reference evidence="19" key="2">
    <citation type="submission" date="2007-04" db="EMBL/GenBank/DDBJ databases">
        <title>The genome of the human body louse.</title>
        <authorList>
            <consortium name="The Human Body Louse Genome Consortium"/>
            <person name="Kirkness E."/>
            <person name="Walenz B."/>
            <person name="Hass B."/>
            <person name="Bruggner R."/>
            <person name="Strausberg R."/>
        </authorList>
    </citation>
    <scope>NUCLEOTIDE SEQUENCE</scope>
    <source>
        <strain evidence="19">USDA</strain>
    </source>
</reference>
<gene>
    <name evidence="20" type="primary">8233149</name>
    <name evidence="19" type="ORF">Phum_PHUM514100</name>
</gene>
<dbReference type="eggNOG" id="KOG4753">
    <property type="taxonomic scope" value="Eukaryota"/>
</dbReference>
<protein>
    <recommendedName>
        <fullName evidence="17">Transmembrane protein 230</fullName>
    </recommendedName>
</protein>
<dbReference type="GO" id="GO:0055037">
    <property type="term" value="C:recycling endosome"/>
    <property type="evidence" value="ECO:0007669"/>
    <property type="project" value="UniProtKB-SubCell"/>
</dbReference>
<comment type="function">
    <text evidence="16">Involved in trafficking and recycling of synaptic vesicles.</text>
</comment>
<keyword evidence="14 18" id="KW-0472">Membrane</keyword>
<evidence type="ECO:0000256" key="1">
    <source>
        <dbReference type="ARBA" id="ARBA00004141"/>
    </source>
</evidence>
<dbReference type="GO" id="GO:0008021">
    <property type="term" value="C:synaptic vesicle"/>
    <property type="evidence" value="ECO:0007669"/>
    <property type="project" value="UniProtKB-SubCell"/>
</dbReference>
<feature type="transmembrane region" description="Helical" evidence="18">
    <location>
        <begin position="41"/>
        <end position="63"/>
    </location>
</feature>
<feature type="transmembrane region" description="Helical" evidence="18">
    <location>
        <begin position="75"/>
        <end position="93"/>
    </location>
</feature>
<evidence type="ECO:0000256" key="12">
    <source>
        <dbReference type="ARBA" id="ARBA00023018"/>
    </source>
</evidence>
<keyword evidence="9 18" id="KW-0812">Transmembrane</keyword>
<reference evidence="19" key="1">
    <citation type="submission" date="2007-04" db="EMBL/GenBank/DDBJ databases">
        <title>Annotation of Pediculus humanus corporis strain USDA.</title>
        <authorList>
            <person name="Kirkness E."/>
            <person name="Hannick L."/>
            <person name="Hass B."/>
            <person name="Bruggner R."/>
            <person name="Lawson D."/>
            <person name="Bidwell S."/>
            <person name="Joardar V."/>
            <person name="Caler E."/>
            <person name="Walenz B."/>
            <person name="Inman J."/>
            <person name="Schobel S."/>
            <person name="Galinsky K."/>
            <person name="Amedeo P."/>
            <person name="Strausberg R."/>
        </authorList>
    </citation>
    <scope>NUCLEOTIDE SEQUENCE</scope>
    <source>
        <strain evidence="19">USDA</strain>
    </source>
</reference>
<dbReference type="EMBL" id="AAZO01006253">
    <property type="status" value="NOT_ANNOTATED_CDS"/>
    <property type="molecule type" value="Genomic_DNA"/>
</dbReference>
<evidence type="ECO:0000313" key="20">
    <source>
        <dbReference type="EnsemblMetazoa" id="PHUM514100-PA"/>
    </source>
</evidence>
<evidence type="ECO:0000256" key="9">
    <source>
        <dbReference type="ARBA" id="ARBA00022692"/>
    </source>
</evidence>
<dbReference type="PANTHER" id="PTHR15664">
    <property type="entry name" value="C20ORF30 PROTEIN"/>
    <property type="match status" value="1"/>
</dbReference>
<dbReference type="InterPro" id="IPR044234">
    <property type="entry name" value="TMEM230"/>
</dbReference>
<evidence type="ECO:0000256" key="7">
    <source>
        <dbReference type="ARBA" id="ARBA00004603"/>
    </source>
</evidence>
<dbReference type="OrthoDB" id="5597044at2759"/>
<name>E0VYH1_PEDHC</name>
<evidence type="ECO:0000256" key="6">
    <source>
        <dbReference type="ARBA" id="ARBA00004601"/>
    </source>
</evidence>
<dbReference type="KEGG" id="phu:Phum_PHUM514100"/>
<dbReference type="FunCoup" id="E0VYH1">
    <property type="interactions" value="678"/>
</dbReference>
<sequence length="115" mass="13356">MSRRRGNNYNSVQYQKLEQCDQNHSDTEIQQPISVRIPWKAISLAFVLCVGGLFMLILGSLIVTGHLDSKFSDRMWPIIILGVIMFIPGIYHMRIAFYAYKEYPGYSYDDIPEFD</sequence>
<evidence type="ECO:0000256" key="18">
    <source>
        <dbReference type="SAM" id="Phobius"/>
    </source>
</evidence>
<evidence type="ECO:0000256" key="4">
    <source>
        <dbReference type="ARBA" id="ARBA00004412"/>
    </source>
</evidence>
<dbReference type="GO" id="GO:0016020">
    <property type="term" value="C:membrane"/>
    <property type="evidence" value="ECO:0007669"/>
    <property type="project" value="UniProtKB-SubCell"/>
</dbReference>
<dbReference type="GO" id="GO:0005769">
    <property type="term" value="C:early endosome"/>
    <property type="evidence" value="ECO:0007669"/>
    <property type="project" value="UniProtKB-SubCell"/>
</dbReference>
<comment type="similarity">
    <text evidence="8">Belongs to the TMEM134/TMEM230 family.</text>
</comment>
<reference evidence="20" key="3">
    <citation type="submission" date="2020-05" db="UniProtKB">
        <authorList>
            <consortium name="EnsemblMetazoa"/>
        </authorList>
    </citation>
    <scope>IDENTIFICATION</scope>
    <source>
        <strain evidence="20">USDA</strain>
    </source>
</reference>
<dbReference type="InParanoid" id="E0VYH1"/>
<evidence type="ECO:0000256" key="11">
    <source>
        <dbReference type="ARBA" id="ARBA00022989"/>
    </source>
</evidence>
<evidence type="ECO:0000256" key="5">
    <source>
        <dbReference type="ARBA" id="ARBA00004419"/>
    </source>
</evidence>
<keyword evidence="10" id="KW-0967">Endosome</keyword>
<dbReference type="RefSeq" id="XP_002431165.1">
    <property type="nucleotide sequence ID" value="XM_002431120.1"/>
</dbReference>
<keyword evidence="13" id="KW-0333">Golgi apparatus</keyword>
<dbReference type="InterPro" id="IPR008590">
    <property type="entry name" value="TMEM_230/134"/>
</dbReference>